<accession>A0A1H1G1M0</accession>
<evidence type="ECO:0000313" key="1">
    <source>
        <dbReference type="EMBL" id="SDR07080.1"/>
    </source>
</evidence>
<reference evidence="2" key="1">
    <citation type="submission" date="2016-10" db="EMBL/GenBank/DDBJ databases">
        <authorList>
            <person name="Varghese N."/>
            <person name="Submissions S."/>
        </authorList>
    </citation>
    <scope>NUCLEOTIDE SEQUENCE [LARGE SCALE GENOMIC DNA]</scope>
    <source>
        <strain evidence="2">CGMCC 1.12397</strain>
    </source>
</reference>
<proteinExistence type="predicted"/>
<dbReference type="EMBL" id="FNKQ01000005">
    <property type="protein sequence ID" value="SDR07080.1"/>
    <property type="molecule type" value="Genomic_DNA"/>
</dbReference>
<protein>
    <submittedName>
        <fullName evidence="1">Uncharacterized protein</fullName>
    </submittedName>
</protein>
<gene>
    <name evidence="1" type="ORF">SAMN05216278_3461</name>
</gene>
<evidence type="ECO:0000313" key="2">
    <source>
        <dbReference type="Proteomes" id="UP000199289"/>
    </source>
</evidence>
<name>A0A1H1G1M0_9EURY</name>
<organism evidence="1 2">
    <name type="scientific">Halopelagius longus</name>
    <dbReference type="NCBI Taxonomy" id="1236180"/>
    <lineage>
        <taxon>Archaea</taxon>
        <taxon>Methanobacteriati</taxon>
        <taxon>Methanobacteriota</taxon>
        <taxon>Stenosarchaea group</taxon>
        <taxon>Halobacteria</taxon>
        <taxon>Halobacteriales</taxon>
        <taxon>Haloferacaceae</taxon>
    </lineage>
</organism>
<sequence>MSEPDDAGEVDTVRSARTMFDVVECLKVGGGMSVSGPSHRLKGEWFEEELPDFLLGAANELELNIEYS</sequence>
<dbReference type="AlphaFoldDB" id="A0A1H1G1M0"/>
<dbReference type="Proteomes" id="UP000199289">
    <property type="component" value="Unassembled WGS sequence"/>
</dbReference>